<feature type="transmembrane region" description="Helical" evidence="2">
    <location>
        <begin position="376"/>
        <end position="397"/>
    </location>
</feature>
<dbReference type="GeneID" id="96084058"/>
<accession>A0ABR3UKU9</accession>
<dbReference type="SUPFAM" id="SSF48403">
    <property type="entry name" value="Ankyrin repeat"/>
    <property type="match status" value="1"/>
</dbReference>
<name>A0ABR3UKU9_9PLEO</name>
<dbReference type="EMBL" id="JBHGVX010000003">
    <property type="protein sequence ID" value="KAL1797130.1"/>
    <property type="molecule type" value="Genomic_DNA"/>
</dbReference>
<evidence type="ECO:0000256" key="2">
    <source>
        <dbReference type="SAM" id="Phobius"/>
    </source>
</evidence>
<dbReference type="Proteomes" id="UP001578633">
    <property type="component" value="Chromosome 3"/>
</dbReference>
<evidence type="ECO:0000256" key="1">
    <source>
        <dbReference type="PROSITE-ProRule" id="PRU00023"/>
    </source>
</evidence>
<dbReference type="RefSeq" id="XP_069307714.1">
    <property type="nucleotide sequence ID" value="XM_069450271.1"/>
</dbReference>
<proteinExistence type="predicted"/>
<evidence type="ECO:0000313" key="3">
    <source>
        <dbReference type="EMBL" id="KAL1797130.1"/>
    </source>
</evidence>
<reference evidence="3 4" key="1">
    <citation type="submission" date="2024-09" db="EMBL/GenBank/DDBJ databases">
        <title>T2T genomes of carrot and Alternaria dauci and their utility for understanding host-pathogen interaction during carrot leaf blight disease.</title>
        <authorList>
            <person name="Liu W."/>
            <person name="Xu S."/>
            <person name="Ou C."/>
            <person name="Liu X."/>
            <person name="Zhuang F."/>
            <person name="Deng X.W."/>
        </authorList>
    </citation>
    <scope>NUCLEOTIDE SEQUENCE [LARGE SCALE GENOMIC DNA]</scope>
    <source>
        <strain evidence="3 4">A2016</strain>
    </source>
</reference>
<evidence type="ECO:0008006" key="5">
    <source>
        <dbReference type="Google" id="ProtNLM"/>
    </source>
</evidence>
<comment type="caution">
    <text evidence="3">The sequence shown here is derived from an EMBL/GenBank/DDBJ whole genome shotgun (WGS) entry which is preliminary data.</text>
</comment>
<keyword evidence="2" id="KW-0472">Membrane</keyword>
<keyword evidence="1" id="KW-0040">ANK repeat</keyword>
<gene>
    <name evidence="3" type="ORF">ACET3X_003736</name>
</gene>
<sequence length="448" mass="50416">MELLDLPAEILANVIRFCVDEDNVREASMQRQTCKTFKRHLDYEVFATMPVRSFNREGKTSARTLLKNKLADHLIHRVMNINKLRGAQGFLPTFLKNCLELLRFMKVLLAVACSNAYFLTTSKPASLSVHPDLPKFDFVSGSGVVDQIAVVAAIGRLDMVHALSSFYGTEYLWYHSHPFGYPLAAAAGGNHTQVVHALLADLEYNYQSDLEPEYRTALISAIKISLIRQHTDMFLFLVDQYRLRFPATFHLSLRSWLVDAAVYPDASVYSHLTTLPGNDNMRKHIRPFETACRYAYAPYIRRFFDKRILTVNTVFPVAKGAHLSRTETPLSLAIGAGTWRSVEVLLTMGADANGIAKCLRSDLPLYRALEANKEDVFILLLLWGADVGLLGYGWFFANPYLVDTRARFTPYLIRGVRKVQNAEVYLPGLAQRGAGGGEEDCLAVHRCN</sequence>
<dbReference type="InterPro" id="IPR002110">
    <property type="entry name" value="Ankyrin_rpt"/>
</dbReference>
<dbReference type="PROSITE" id="PS50088">
    <property type="entry name" value="ANK_REPEAT"/>
    <property type="match status" value="1"/>
</dbReference>
<keyword evidence="2" id="KW-1133">Transmembrane helix</keyword>
<protein>
    <recommendedName>
        <fullName evidence="5">F-box domain-containing protein</fullName>
    </recommendedName>
</protein>
<keyword evidence="2" id="KW-0812">Transmembrane</keyword>
<dbReference type="Gene3D" id="1.25.40.20">
    <property type="entry name" value="Ankyrin repeat-containing domain"/>
    <property type="match status" value="1"/>
</dbReference>
<organism evidence="3 4">
    <name type="scientific">Alternaria dauci</name>
    <dbReference type="NCBI Taxonomy" id="48095"/>
    <lineage>
        <taxon>Eukaryota</taxon>
        <taxon>Fungi</taxon>
        <taxon>Dikarya</taxon>
        <taxon>Ascomycota</taxon>
        <taxon>Pezizomycotina</taxon>
        <taxon>Dothideomycetes</taxon>
        <taxon>Pleosporomycetidae</taxon>
        <taxon>Pleosporales</taxon>
        <taxon>Pleosporineae</taxon>
        <taxon>Pleosporaceae</taxon>
        <taxon>Alternaria</taxon>
        <taxon>Alternaria sect. Porri</taxon>
    </lineage>
</organism>
<evidence type="ECO:0000313" key="4">
    <source>
        <dbReference type="Proteomes" id="UP001578633"/>
    </source>
</evidence>
<feature type="repeat" description="ANK" evidence="1">
    <location>
        <begin position="325"/>
        <end position="357"/>
    </location>
</feature>
<dbReference type="InterPro" id="IPR036770">
    <property type="entry name" value="Ankyrin_rpt-contain_sf"/>
</dbReference>
<keyword evidence="4" id="KW-1185">Reference proteome</keyword>